<keyword evidence="1" id="KW-0805">Transcription regulation</keyword>
<dbReference type="SUPFAM" id="SSF46785">
    <property type="entry name" value="Winged helix' DNA-binding domain"/>
    <property type="match status" value="1"/>
</dbReference>
<dbReference type="InterPro" id="IPR036388">
    <property type="entry name" value="WH-like_DNA-bd_sf"/>
</dbReference>
<evidence type="ECO:0000313" key="6">
    <source>
        <dbReference type="Proteomes" id="UP000531251"/>
    </source>
</evidence>
<dbReference type="InterPro" id="IPR000524">
    <property type="entry name" value="Tscrpt_reg_HTH_GntR"/>
</dbReference>
<dbReference type="CDD" id="cd07377">
    <property type="entry name" value="WHTH_GntR"/>
    <property type="match status" value="1"/>
</dbReference>
<comment type="caution">
    <text evidence="5">The sequence shown here is derived from an EMBL/GenBank/DDBJ whole genome shotgun (WGS) entry which is preliminary data.</text>
</comment>
<proteinExistence type="predicted"/>
<dbReference type="SUPFAM" id="SSF48008">
    <property type="entry name" value="GntR ligand-binding domain-like"/>
    <property type="match status" value="1"/>
</dbReference>
<evidence type="ECO:0000259" key="4">
    <source>
        <dbReference type="PROSITE" id="PS50949"/>
    </source>
</evidence>
<dbReference type="Gene3D" id="1.10.10.10">
    <property type="entry name" value="Winged helix-like DNA-binding domain superfamily/Winged helix DNA-binding domain"/>
    <property type="match status" value="1"/>
</dbReference>
<dbReference type="GO" id="GO:0003677">
    <property type="term" value="F:DNA binding"/>
    <property type="evidence" value="ECO:0007669"/>
    <property type="project" value="UniProtKB-KW"/>
</dbReference>
<dbReference type="InterPro" id="IPR036390">
    <property type="entry name" value="WH_DNA-bd_sf"/>
</dbReference>
<dbReference type="SMART" id="SM00895">
    <property type="entry name" value="FCD"/>
    <property type="match status" value="1"/>
</dbReference>
<dbReference type="Pfam" id="PF07729">
    <property type="entry name" value="FCD"/>
    <property type="match status" value="1"/>
</dbReference>
<dbReference type="EMBL" id="JAATJB010000001">
    <property type="protein sequence ID" value="NJB96339.1"/>
    <property type="molecule type" value="Genomic_DNA"/>
</dbReference>
<keyword evidence="3" id="KW-0804">Transcription</keyword>
<keyword evidence="2" id="KW-0238">DNA-binding</keyword>
<dbReference type="InterPro" id="IPR011711">
    <property type="entry name" value="GntR_C"/>
</dbReference>
<dbReference type="Pfam" id="PF00392">
    <property type="entry name" value="GntR"/>
    <property type="match status" value="1"/>
</dbReference>
<feature type="domain" description="HTH gntR-type" evidence="4">
    <location>
        <begin position="5"/>
        <end position="72"/>
    </location>
</feature>
<sequence length="229" mass="24418">MDKPAKPGQQVLAALRRMIADGTIKPGARIAEIPTAAALGVSRMPVRTALRALEHEGLVEKLGARGYTPRAVDAAAITGAIEVRGVLEGLAARRVAERGLTEAEAAQLEAILAEGDALFAKGHLAEGDLDGFYRYNLAFHDLLIAASGNPSIALALGRNNHLPFASAAALALDWDDLEGEYRHLRAAHQEHRAVFEALRTGDAERAERLMRGHAAVAVANRRAFRMLAG</sequence>
<dbReference type="Proteomes" id="UP000531251">
    <property type="component" value="Unassembled WGS sequence"/>
</dbReference>
<dbReference type="PANTHER" id="PTHR43537">
    <property type="entry name" value="TRANSCRIPTIONAL REGULATOR, GNTR FAMILY"/>
    <property type="match status" value="1"/>
</dbReference>
<protein>
    <submittedName>
        <fullName evidence="5">GntR family transcriptional regulator of vanillate catabolism</fullName>
    </submittedName>
</protein>
<evidence type="ECO:0000256" key="1">
    <source>
        <dbReference type="ARBA" id="ARBA00023015"/>
    </source>
</evidence>
<dbReference type="InterPro" id="IPR008920">
    <property type="entry name" value="TF_FadR/GntR_C"/>
</dbReference>
<keyword evidence="6" id="KW-1185">Reference proteome</keyword>
<evidence type="ECO:0000313" key="5">
    <source>
        <dbReference type="EMBL" id="NJB96339.1"/>
    </source>
</evidence>
<dbReference type="PROSITE" id="PS50949">
    <property type="entry name" value="HTH_GNTR"/>
    <property type="match status" value="1"/>
</dbReference>
<organism evidence="5 6">
    <name type="scientific">Sphingomonas trueperi</name>
    <dbReference type="NCBI Taxonomy" id="53317"/>
    <lineage>
        <taxon>Bacteria</taxon>
        <taxon>Pseudomonadati</taxon>
        <taxon>Pseudomonadota</taxon>
        <taxon>Alphaproteobacteria</taxon>
        <taxon>Sphingomonadales</taxon>
        <taxon>Sphingomonadaceae</taxon>
        <taxon>Sphingomonas</taxon>
    </lineage>
</organism>
<name>A0A7X5XVY8_9SPHN</name>
<dbReference type="SMART" id="SM00345">
    <property type="entry name" value="HTH_GNTR"/>
    <property type="match status" value="1"/>
</dbReference>
<dbReference type="PANTHER" id="PTHR43537:SF51">
    <property type="entry name" value="HTH-TYPE TRANSCRIPTIONAL REGULATOR LGOR-RELATED"/>
    <property type="match status" value="1"/>
</dbReference>
<evidence type="ECO:0000256" key="3">
    <source>
        <dbReference type="ARBA" id="ARBA00023163"/>
    </source>
</evidence>
<dbReference type="GO" id="GO:0003700">
    <property type="term" value="F:DNA-binding transcription factor activity"/>
    <property type="evidence" value="ECO:0007669"/>
    <property type="project" value="InterPro"/>
</dbReference>
<dbReference type="AlphaFoldDB" id="A0A7X5XVY8"/>
<dbReference type="Gene3D" id="1.20.120.530">
    <property type="entry name" value="GntR ligand-binding domain-like"/>
    <property type="match status" value="1"/>
</dbReference>
<dbReference type="RefSeq" id="WP_126001208.1">
    <property type="nucleotide sequence ID" value="NZ_BAAADY010000001.1"/>
</dbReference>
<evidence type="ECO:0000256" key="2">
    <source>
        <dbReference type="ARBA" id="ARBA00023125"/>
    </source>
</evidence>
<accession>A0A7X5XVY8</accession>
<reference evidence="5 6" key="1">
    <citation type="submission" date="2020-03" db="EMBL/GenBank/DDBJ databases">
        <title>Genomic Encyclopedia of Type Strains, Phase IV (KMG-IV): sequencing the most valuable type-strain genomes for metagenomic binning, comparative biology and taxonomic classification.</title>
        <authorList>
            <person name="Goeker M."/>
        </authorList>
    </citation>
    <scope>NUCLEOTIDE SEQUENCE [LARGE SCALE GENOMIC DNA]</scope>
    <source>
        <strain evidence="5 6">DSM 7225</strain>
    </source>
</reference>
<gene>
    <name evidence="5" type="ORF">GGR89_000631</name>
</gene>